<evidence type="ECO:0000313" key="4">
    <source>
        <dbReference type="Proteomes" id="UP000516369"/>
    </source>
</evidence>
<dbReference type="Gene3D" id="3.40.50.850">
    <property type="entry name" value="Isochorismatase-like"/>
    <property type="match status" value="1"/>
</dbReference>
<sequence>MGGSPLLIIDVQKGFINEWTAHVPSRVESLQDSFDQIIITRLYNPQRSLYRRLTGWNQFSLGAAETQLAFAPHARATIMDKATYSAASEELLARFRTEGVNRVHLCGIATEASVLLTAAALFEQGIEPVVLAHACGSDTGHHLHQAGLQIISRLIGVKQVIGS</sequence>
<feature type="domain" description="Isochorismatase-like" evidence="2">
    <location>
        <begin position="6"/>
        <end position="152"/>
    </location>
</feature>
<name>A0A7H1N3Y2_9PROT</name>
<evidence type="ECO:0000256" key="1">
    <source>
        <dbReference type="ARBA" id="ARBA00022801"/>
    </source>
</evidence>
<keyword evidence="4" id="KW-1185">Reference proteome</keyword>
<reference evidence="3 4" key="1">
    <citation type="submission" date="2020-05" db="EMBL/GenBank/DDBJ databases">
        <title>Complete closed genome sequence of Defluviicoccus vanus.</title>
        <authorList>
            <person name="Bessarab I."/>
            <person name="Arumugam K."/>
            <person name="Maszenan A.M."/>
            <person name="Seviour R.J."/>
            <person name="Williams R.B."/>
        </authorList>
    </citation>
    <scope>NUCLEOTIDE SEQUENCE [LARGE SCALE GENOMIC DNA]</scope>
    <source>
        <strain evidence="3 4">Ben 114</strain>
    </source>
</reference>
<dbReference type="InterPro" id="IPR036380">
    <property type="entry name" value="Isochorismatase-like_sf"/>
</dbReference>
<dbReference type="InterPro" id="IPR000868">
    <property type="entry name" value="Isochorismatase-like_dom"/>
</dbReference>
<evidence type="ECO:0000313" key="3">
    <source>
        <dbReference type="EMBL" id="QNT70418.1"/>
    </source>
</evidence>
<protein>
    <submittedName>
        <fullName evidence="3">Cysteine hydrolase</fullName>
    </submittedName>
</protein>
<dbReference type="SUPFAM" id="SSF52499">
    <property type="entry name" value="Isochorismatase-like hydrolases"/>
    <property type="match status" value="1"/>
</dbReference>
<evidence type="ECO:0000259" key="2">
    <source>
        <dbReference type="Pfam" id="PF00857"/>
    </source>
</evidence>
<dbReference type="AlphaFoldDB" id="A0A7H1N3Y2"/>
<dbReference type="PANTHER" id="PTHR43540">
    <property type="entry name" value="PEROXYUREIDOACRYLATE/UREIDOACRYLATE AMIDOHYDROLASE-RELATED"/>
    <property type="match status" value="1"/>
</dbReference>
<accession>A0A7H1N3Y2</accession>
<dbReference type="GO" id="GO:0016787">
    <property type="term" value="F:hydrolase activity"/>
    <property type="evidence" value="ECO:0007669"/>
    <property type="project" value="UniProtKB-KW"/>
</dbReference>
<dbReference type="RefSeq" id="WP_190260896.1">
    <property type="nucleotide sequence ID" value="NZ_CP053923.1"/>
</dbReference>
<dbReference type="KEGG" id="dvn:HQ394_15145"/>
<dbReference type="CDD" id="cd00431">
    <property type="entry name" value="cysteine_hydrolases"/>
    <property type="match status" value="1"/>
</dbReference>
<keyword evidence="1 3" id="KW-0378">Hydrolase</keyword>
<dbReference type="EMBL" id="CP053923">
    <property type="protein sequence ID" value="QNT70418.1"/>
    <property type="molecule type" value="Genomic_DNA"/>
</dbReference>
<dbReference type="InterPro" id="IPR050272">
    <property type="entry name" value="Isochorismatase-like_hydrls"/>
</dbReference>
<dbReference type="PANTHER" id="PTHR43540:SF6">
    <property type="entry name" value="ISOCHORISMATASE-LIKE DOMAIN-CONTAINING PROTEIN"/>
    <property type="match status" value="1"/>
</dbReference>
<dbReference type="Proteomes" id="UP000516369">
    <property type="component" value="Chromosome"/>
</dbReference>
<gene>
    <name evidence="3" type="ORF">HQ394_15145</name>
</gene>
<dbReference type="Pfam" id="PF00857">
    <property type="entry name" value="Isochorismatase"/>
    <property type="match status" value="1"/>
</dbReference>
<organism evidence="3 4">
    <name type="scientific">Defluviicoccus vanus</name>
    <dbReference type="NCBI Taxonomy" id="111831"/>
    <lineage>
        <taxon>Bacteria</taxon>
        <taxon>Pseudomonadati</taxon>
        <taxon>Pseudomonadota</taxon>
        <taxon>Alphaproteobacteria</taxon>
        <taxon>Rhodospirillales</taxon>
        <taxon>Rhodospirillaceae</taxon>
        <taxon>Defluviicoccus</taxon>
    </lineage>
</organism>
<proteinExistence type="predicted"/>